<keyword evidence="11" id="KW-1185">Reference proteome</keyword>
<dbReference type="InterPro" id="IPR001715">
    <property type="entry name" value="CH_dom"/>
</dbReference>
<dbReference type="FunFam" id="1.10.418.10:FF:000011">
    <property type="entry name" value="Parvin, beta"/>
    <property type="match status" value="1"/>
</dbReference>
<comment type="subcellular location">
    <subcellularLocation>
        <location evidence="1">Cytoplasm</location>
        <location evidence="1">Cytoskeleton</location>
    </subcellularLocation>
</comment>
<feature type="region of interest" description="Disordered" evidence="8">
    <location>
        <begin position="234"/>
        <end position="259"/>
    </location>
</feature>
<dbReference type="GO" id="GO:0030031">
    <property type="term" value="P:cell projection assembly"/>
    <property type="evidence" value="ECO:0007669"/>
    <property type="project" value="TreeGrafter"/>
</dbReference>
<dbReference type="EMBL" id="JAINUG010000481">
    <property type="protein sequence ID" value="KAJ8367381.1"/>
    <property type="molecule type" value="Genomic_DNA"/>
</dbReference>
<feature type="compositionally biased region" description="Basic and acidic residues" evidence="8">
    <location>
        <begin position="249"/>
        <end position="259"/>
    </location>
</feature>
<organism evidence="10 11">
    <name type="scientific">Aldrovandia affinis</name>
    <dbReference type="NCBI Taxonomy" id="143900"/>
    <lineage>
        <taxon>Eukaryota</taxon>
        <taxon>Metazoa</taxon>
        <taxon>Chordata</taxon>
        <taxon>Craniata</taxon>
        <taxon>Vertebrata</taxon>
        <taxon>Euteleostomi</taxon>
        <taxon>Actinopterygii</taxon>
        <taxon>Neopterygii</taxon>
        <taxon>Teleostei</taxon>
        <taxon>Notacanthiformes</taxon>
        <taxon>Halosauridae</taxon>
        <taxon>Aldrovandia</taxon>
    </lineage>
</organism>
<evidence type="ECO:0000259" key="9">
    <source>
        <dbReference type="PROSITE" id="PS50021"/>
    </source>
</evidence>
<reference evidence="10" key="1">
    <citation type="journal article" date="2023" name="Science">
        <title>Genome structures resolve the early diversification of teleost fishes.</title>
        <authorList>
            <person name="Parey E."/>
            <person name="Louis A."/>
            <person name="Montfort J."/>
            <person name="Bouchez O."/>
            <person name="Roques C."/>
            <person name="Iampietro C."/>
            <person name="Lluch J."/>
            <person name="Castinel A."/>
            <person name="Donnadieu C."/>
            <person name="Desvignes T."/>
            <person name="Floi Bucao C."/>
            <person name="Jouanno E."/>
            <person name="Wen M."/>
            <person name="Mejri S."/>
            <person name="Dirks R."/>
            <person name="Jansen H."/>
            <person name="Henkel C."/>
            <person name="Chen W.J."/>
            <person name="Zahm M."/>
            <person name="Cabau C."/>
            <person name="Klopp C."/>
            <person name="Thompson A.W."/>
            <person name="Robinson-Rechavi M."/>
            <person name="Braasch I."/>
            <person name="Lecointre G."/>
            <person name="Bobe J."/>
            <person name="Postlethwait J.H."/>
            <person name="Berthelot C."/>
            <person name="Roest Crollius H."/>
            <person name="Guiguen Y."/>
        </authorList>
    </citation>
    <scope>NUCLEOTIDE SEQUENCE</scope>
    <source>
        <strain evidence="10">NC1722</strain>
    </source>
</reference>
<keyword evidence="3" id="KW-0963">Cytoplasm</keyword>
<evidence type="ECO:0000256" key="7">
    <source>
        <dbReference type="ARBA" id="ARBA00023212"/>
    </source>
</evidence>
<name>A0AAD7R7P1_9TELE</name>
<dbReference type="GO" id="GO:0030036">
    <property type="term" value="P:actin cytoskeleton organization"/>
    <property type="evidence" value="ECO:0007669"/>
    <property type="project" value="InterPro"/>
</dbReference>
<dbReference type="GO" id="GO:0015629">
    <property type="term" value="C:actin cytoskeleton"/>
    <property type="evidence" value="ECO:0007669"/>
    <property type="project" value="TreeGrafter"/>
</dbReference>
<protein>
    <recommendedName>
        <fullName evidence="9">Calponin-homology (CH) domain-containing protein</fullName>
    </recommendedName>
</protein>
<comment type="caution">
    <text evidence="10">The sequence shown here is derived from an EMBL/GenBank/DDBJ whole genome shotgun (WGS) entry which is preliminary data.</text>
</comment>
<dbReference type="Gene3D" id="1.10.418.10">
    <property type="entry name" value="Calponin-like domain"/>
    <property type="match status" value="2"/>
</dbReference>
<dbReference type="InterPro" id="IPR028433">
    <property type="entry name" value="Parvin"/>
</dbReference>
<accession>A0AAD7R7P1</accession>
<dbReference type="GO" id="GO:0005737">
    <property type="term" value="C:cytoplasm"/>
    <property type="evidence" value="ECO:0007669"/>
    <property type="project" value="TreeGrafter"/>
</dbReference>
<dbReference type="Proteomes" id="UP001221898">
    <property type="component" value="Unassembled WGS sequence"/>
</dbReference>
<dbReference type="Pfam" id="PF00307">
    <property type="entry name" value="CH"/>
    <property type="match status" value="2"/>
</dbReference>
<sequence length="392" mass="43883">MFMFQSASEPPLCTGSLRCWPCETCTQQTPCVDVIAPLQCRPCTTQTPGAPLRASCPLERMDQDPAACFEQNRDPEELGIFQGEKRAIIQPTSLKDPKLEKLKEVLVSWINGTLKPEHIVVQSLEEDLYDGLVLHHLYAQLSGVRLPVEEIAVTSEAQIYKLEVIMEALNQSLGVQDLADRKWSVKLIHSRDFLATLHLLVAMVRQFHPDLALPSDVSVEVILLKVNKHGIKSDKQTEHITEPSNSTEHPSDKSRKGDPIDELLKLDSHKIDTVKQAVLHFVNKNVSPLGLKVTDMEKQFADGVILLLLLGQLEGYFVPLCDFNLTPTTYAEMTHNVALALELLNEQEQVCSVDPGDIVSQDCTATLKVLYACSRSTRANEMRRRRQNLGME</sequence>
<dbReference type="PROSITE" id="PS50021">
    <property type="entry name" value="CH"/>
    <property type="match status" value="2"/>
</dbReference>
<dbReference type="InterPro" id="IPR036872">
    <property type="entry name" value="CH_dom_sf"/>
</dbReference>
<proteinExistence type="inferred from homology"/>
<keyword evidence="5" id="KW-0130">Cell adhesion</keyword>
<keyword evidence="6" id="KW-0009">Actin-binding</keyword>
<feature type="domain" description="Calponin-homology (CH)" evidence="9">
    <location>
        <begin position="100"/>
        <end position="208"/>
    </location>
</feature>
<evidence type="ECO:0000313" key="10">
    <source>
        <dbReference type="EMBL" id="KAJ8367381.1"/>
    </source>
</evidence>
<evidence type="ECO:0000256" key="4">
    <source>
        <dbReference type="ARBA" id="ARBA00022737"/>
    </source>
</evidence>
<evidence type="ECO:0000256" key="3">
    <source>
        <dbReference type="ARBA" id="ARBA00022490"/>
    </source>
</evidence>
<dbReference type="PANTHER" id="PTHR12114">
    <property type="entry name" value="PARVIN"/>
    <property type="match status" value="1"/>
</dbReference>
<dbReference type="GO" id="GO:0005925">
    <property type="term" value="C:focal adhesion"/>
    <property type="evidence" value="ECO:0007669"/>
    <property type="project" value="TreeGrafter"/>
</dbReference>
<dbReference type="SUPFAM" id="SSF47576">
    <property type="entry name" value="Calponin-homology domain, CH-domain"/>
    <property type="match status" value="1"/>
</dbReference>
<evidence type="ECO:0000256" key="6">
    <source>
        <dbReference type="ARBA" id="ARBA00023203"/>
    </source>
</evidence>
<evidence type="ECO:0000256" key="8">
    <source>
        <dbReference type="SAM" id="MobiDB-lite"/>
    </source>
</evidence>
<keyword evidence="7" id="KW-0206">Cytoskeleton</keyword>
<dbReference type="AlphaFoldDB" id="A0AAD7R7P1"/>
<dbReference type="GO" id="GO:0003779">
    <property type="term" value="F:actin binding"/>
    <property type="evidence" value="ECO:0007669"/>
    <property type="project" value="UniProtKB-KW"/>
</dbReference>
<evidence type="ECO:0000256" key="2">
    <source>
        <dbReference type="ARBA" id="ARBA00005666"/>
    </source>
</evidence>
<dbReference type="GO" id="GO:0071963">
    <property type="term" value="P:establishment or maintenance of cell polarity regulating cell shape"/>
    <property type="evidence" value="ECO:0007669"/>
    <property type="project" value="TreeGrafter"/>
</dbReference>
<feature type="domain" description="Calponin-homology (CH)" evidence="9">
    <location>
        <begin position="272"/>
        <end position="378"/>
    </location>
</feature>
<comment type="similarity">
    <text evidence="2">Belongs to the parvin family.</text>
</comment>
<gene>
    <name evidence="10" type="ORF">AAFF_G00320320</name>
</gene>
<dbReference type="GO" id="GO:0034446">
    <property type="term" value="P:substrate adhesion-dependent cell spreading"/>
    <property type="evidence" value="ECO:0007669"/>
    <property type="project" value="TreeGrafter"/>
</dbReference>
<evidence type="ECO:0000256" key="5">
    <source>
        <dbReference type="ARBA" id="ARBA00022889"/>
    </source>
</evidence>
<evidence type="ECO:0000256" key="1">
    <source>
        <dbReference type="ARBA" id="ARBA00004245"/>
    </source>
</evidence>
<evidence type="ECO:0000313" key="11">
    <source>
        <dbReference type="Proteomes" id="UP001221898"/>
    </source>
</evidence>
<keyword evidence="4" id="KW-0677">Repeat</keyword>
<dbReference type="PANTHER" id="PTHR12114:SF1">
    <property type="entry name" value="GAMMA-PARVIN"/>
    <property type="match status" value="1"/>
</dbReference>